<evidence type="ECO:0000313" key="2">
    <source>
        <dbReference type="EMBL" id="SUZ80703.1"/>
    </source>
</evidence>
<dbReference type="Gene3D" id="3.40.50.720">
    <property type="entry name" value="NAD(P)-binding Rossmann-like Domain"/>
    <property type="match status" value="1"/>
</dbReference>
<protein>
    <submittedName>
        <fullName evidence="2">Uncharacterized protein</fullName>
    </submittedName>
</protein>
<dbReference type="AlphaFoldDB" id="A0A381QT11"/>
<gene>
    <name evidence="2" type="ORF">METZ01_LOCUS33557</name>
</gene>
<dbReference type="InterPro" id="IPR002347">
    <property type="entry name" value="SDR_fam"/>
</dbReference>
<comment type="similarity">
    <text evidence="1">Belongs to the short-chain dehydrogenases/reductases (SDR) family.</text>
</comment>
<dbReference type="PANTHER" id="PTHR43943">
    <property type="entry name" value="DEHYDROGENASE/REDUCTASE (SDR FAMILY) MEMBER 4"/>
    <property type="match status" value="1"/>
</dbReference>
<reference evidence="2" key="1">
    <citation type="submission" date="2018-05" db="EMBL/GenBank/DDBJ databases">
        <authorList>
            <person name="Lanie J.A."/>
            <person name="Ng W.-L."/>
            <person name="Kazmierczak K.M."/>
            <person name="Andrzejewski T.M."/>
            <person name="Davidsen T.M."/>
            <person name="Wayne K.J."/>
            <person name="Tettelin H."/>
            <person name="Glass J.I."/>
            <person name="Rusch D."/>
            <person name="Podicherti R."/>
            <person name="Tsui H.-C.T."/>
            <person name="Winkler M.E."/>
        </authorList>
    </citation>
    <scope>NUCLEOTIDE SEQUENCE</scope>
</reference>
<dbReference type="FunFam" id="3.40.50.720:FF:000084">
    <property type="entry name" value="Short-chain dehydrogenase reductase"/>
    <property type="match status" value="1"/>
</dbReference>
<dbReference type="PANTHER" id="PTHR43943:SF2">
    <property type="entry name" value="DEHYDROGENASE_REDUCTASE 4"/>
    <property type="match status" value="1"/>
</dbReference>
<dbReference type="CDD" id="cd05233">
    <property type="entry name" value="SDR_c"/>
    <property type="match status" value="1"/>
</dbReference>
<dbReference type="SUPFAM" id="SSF51735">
    <property type="entry name" value="NAD(P)-binding Rossmann-fold domains"/>
    <property type="match status" value="1"/>
</dbReference>
<dbReference type="NCBIfam" id="NF005559">
    <property type="entry name" value="PRK07231.1"/>
    <property type="match status" value="1"/>
</dbReference>
<proteinExistence type="inferred from homology"/>
<dbReference type="PRINTS" id="PR00081">
    <property type="entry name" value="GDHRDH"/>
</dbReference>
<accession>A0A381QT11</accession>
<organism evidence="2">
    <name type="scientific">marine metagenome</name>
    <dbReference type="NCBI Taxonomy" id="408172"/>
    <lineage>
        <taxon>unclassified sequences</taxon>
        <taxon>metagenomes</taxon>
        <taxon>ecological metagenomes</taxon>
    </lineage>
</organism>
<dbReference type="Pfam" id="PF13561">
    <property type="entry name" value="adh_short_C2"/>
    <property type="match status" value="1"/>
</dbReference>
<name>A0A381QT11_9ZZZZ</name>
<dbReference type="InterPro" id="IPR036291">
    <property type="entry name" value="NAD(P)-bd_dom_sf"/>
</dbReference>
<evidence type="ECO:0000256" key="1">
    <source>
        <dbReference type="ARBA" id="ARBA00006484"/>
    </source>
</evidence>
<dbReference type="EMBL" id="UINC01001438">
    <property type="protein sequence ID" value="SUZ80703.1"/>
    <property type="molecule type" value="Genomic_DNA"/>
</dbReference>
<dbReference type="PRINTS" id="PR00080">
    <property type="entry name" value="SDRFAMILY"/>
</dbReference>
<sequence>MDIRLDGKVAIVTGGSRGIGRGIAAAMAEAGAKVMITSRKEETCAATVEDLRASTGGDLAWVAGHVGKVEDMQRVLDGTMEAFGAVDVLINNAATNPYAGPVIDIDVPRWEKTFATNLTTPLVWTQAVWNLWMKEHGGAVVNVSSVGAFGTNAILGVYDLTKRALIHLTEQLAAEVGPAVRVNAVCPGLVRTDFARALWEDGRGDAIAEVLPLKRLGEPEDIARTVLFLASDASSWMTGHAVLVDGGQLVSLS</sequence>